<dbReference type="GO" id="GO:0005886">
    <property type="term" value="C:plasma membrane"/>
    <property type="evidence" value="ECO:0007669"/>
    <property type="project" value="InterPro"/>
</dbReference>
<accession>A0A0R0CPN7</accession>
<evidence type="ECO:0000256" key="1">
    <source>
        <dbReference type="ARBA" id="ARBA00004167"/>
    </source>
</evidence>
<keyword evidence="3 5" id="KW-1133">Transmembrane helix</keyword>
<feature type="domain" description="Translocation and assembly module TamB C-terminal" evidence="6">
    <location>
        <begin position="922"/>
        <end position="1252"/>
    </location>
</feature>
<evidence type="ECO:0000256" key="4">
    <source>
        <dbReference type="ARBA" id="ARBA00023136"/>
    </source>
</evidence>
<reference evidence="7 8" key="1">
    <citation type="submission" date="2015-05" db="EMBL/GenBank/DDBJ databases">
        <title>Genome sequencing and analysis of members of genus Stenotrophomonas.</title>
        <authorList>
            <person name="Patil P.P."/>
            <person name="Midha S."/>
            <person name="Patil P.B."/>
        </authorList>
    </citation>
    <scope>NUCLEOTIDE SEQUENCE [LARGE SCALE GENOMIC DNA]</scope>
    <source>
        <strain evidence="7 8">DSM 21858</strain>
    </source>
</reference>
<dbReference type="STRING" id="344882.ABB29_13110"/>
<comment type="subcellular location">
    <subcellularLocation>
        <location evidence="1">Membrane</location>
        <topology evidence="1">Single-pass membrane protein</topology>
    </subcellularLocation>
</comment>
<proteinExistence type="predicted"/>
<dbReference type="Pfam" id="PF04357">
    <property type="entry name" value="TamB"/>
    <property type="match status" value="1"/>
</dbReference>
<evidence type="ECO:0000313" key="8">
    <source>
        <dbReference type="Proteomes" id="UP000052052"/>
    </source>
</evidence>
<name>A0A0R0CPN7_9GAMM</name>
<keyword evidence="4 5" id="KW-0472">Membrane</keyword>
<keyword evidence="2 5" id="KW-0812">Transmembrane</keyword>
<feature type="transmembrane region" description="Helical" evidence="5">
    <location>
        <begin position="12"/>
        <end position="35"/>
    </location>
</feature>
<evidence type="ECO:0000313" key="7">
    <source>
        <dbReference type="EMBL" id="KRG68386.1"/>
    </source>
</evidence>
<dbReference type="PANTHER" id="PTHR36985">
    <property type="entry name" value="TRANSLOCATION AND ASSEMBLY MODULE SUBUNIT TAMB"/>
    <property type="match status" value="1"/>
</dbReference>
<comment type="caution">
    <text evidence="7">The sequence shown here is derived from an EMBL/GenBank/DDBJ whole genome shotgun (WGS) entry which is preliminary data.</text>
</comment>
<evidence type="ECO:0000256" key="2">
    <source>
        <dbReference type="ARBA" id="ARBA00022692"/>
    </source>
</evidence>
<dbReference type="EMBL" id="LDJL01000015">
    <property type="protein sequence ID" value="KRG68386.1"/>
    <property type="molecule type" value="Genomic_DNA"/>
</dbReference>
<organism evidence="7 8">
    <name type="scientific">Pseudoxanthomonas dokdonensis</name>
    <dbReference type="NCBI Taxonomy" id="344882"/>
    <lineage>
        <taxon>Bacteria</taxon>
        <taxon>Pseudomonadati</taxon>
        <taxon>Pseudomonadota</taxon>
        <taxon>Gammaproteobacteria</taxon>
        <taxon>Lysobacterales</taxon>
        <taxon>Lysobacteraceae</taxon>
        <taxon>Pseudoxanthomonas</taxon>
    </lineage>
</organism>
<dbReference type="GO" id="GO:0097347">
    <property type="term" value="C:TAM protein secretion complex"/>
    <property type="evidence" value="ECO:0007669"/>
    <property type="project" value="TreeGrafter"/>
</dbReference>
<dbReference type="GO" id="GO:0009306">
    <property type="term" value="P:protein secretion"/>
    <property type="evidence" value="ECO:0007669"/>
    <property type="project" value="InterPro"/>
</dbReference>
<sequence length="1253" mass="133442">MRARRRARVRWLAVRGGIGLAVLLLGLLVLAYWLLQTVAGRDVLLSQVVARLPANASLTWKQVEGPLAGPLTLRGVDLHWDKIHFSAERIYLDPDIRPLLGKRLRLDAMEIEGAMLDMPSSDEPFELPRWPDVLPAIEMPLAIQADDLKIDGFVIRSDGQPTIDIRKVRGGIDIGNGYVHADKVAINTDRGDFQLHGGYLPGDDYKTQLKLSAQFPASGLGKRPARLGLVARGDIDRMVVAVAGYAPKEVRLTMTVQGRKQPTWHLDGRSDELDLAALGVVEESLPLSFALKADGADGSTHLRGRVQQGQWSAMIEPSTLSIKEQVLDVHPLVVRLLDGRVRLRGTADFSESGNPRFKFAVNARGVRWGEGEAAIAGDADLGIAGQLRDWASKGTARLQRDGEQAELALDIRGDDKQAQVHQLQARMPTGTLDAEGRVGWTPRLDWDASATLAGFDPGYFLSGWQGNVSGQIASQGQLRDDGGIDATADIPKLSGQLRGRALSGHGKFALQGEHGRGELALSLGSSRVQAEGSVGKTLDIDARLQPLLLSDLLPGSSGQLAGSIKLTGPRDAPTLDSDLTGNGLNWEGYSAETLSVRGKLPWRGGDGQLAVRGTSVNAGLLLQQLRLDLSGAVEDITIDADAQSELLDVAINGHARKQGPRWLGQLQQLTLVPAKGAQWRLQAPADFSQQGNAFSLSQSCLVANGGGNLCVVADWPKTGLSVQADALPLTLVNPWLPQPQGAPLNLRGEVSLDASLRPQGNAWAGEVHVASMEGALRVGKAVQGHSRRGEVIRYDHFSIDATFTPQRIEGRLGTGFQGDGYVDATFDTGWDPTSPLSGDLYFNNSRLVWMELFSPDLVQPTGVLAGHIGLAGSRGQPALSGEATLTGFNAELPSLGIALSEGNVDLTALADGSASIRGTVKTGEGLLNLDGSLGWNNTTTPLVFHISGDNLLVSDTPDLRAVASPDIVVSLVDNSIQVRGEVTVPSALIDVERLSQGVSASPDVVVLDPVDPEQAPDSPLDLQLAISLGDDVKLKGYGLEGALTGTLNVRSRQGQEMLAQGRLDVEGRYEAYGQKLDITRGALTWSNNPVSDPRIDIRAQREIVSADVTAGIDVTGRAQRPRATVWSDPATSESEALSYLVLGRSLSTASSDESQQINAASTALSAGAGLLASQLGARIGLDDAGVLESRTVGGSVFGVGKYLSPKLYVSYGVSTIGLGSVVTLKYLLRKGFDAEVETSTIETRGSINWRREK</sequence>
<evidence type="ECO:0000256" key="5">
    <source>
        <dbReference type="SAM" id="Phobius"/>
    </source>
</evidence>
<keyword evidence="8" id="KW-1185">Reference proteome</keyword>
<dbReference type="InterPro" id="IPR007452">
    <property type="entry name" value="TamB_C"/>
</dbReference>
<dbReference type="AlphaFoldDB" id="A0A0R0CPN7"/>
<dbReference type="Proteomes" id="UP000052052">
    <property type="component" value="Unassembled WGS sequence"/>
</dbReference>
<protein>
    <submittedName>
        <fullName evidence="7">Pathogenicity protein</fullName>
    </submittedName>
</protein>
<evidence type="ECO:0000259" key="6">
    <source>
        <dbReference type="Pfam" id="PF04357"/>
    </source>
</evidence>
<gene>
    <name evidence="7" type="ORF">ABB29_13110</name>
</gene>
<dbReference type="PANTHER" id="PTHR36985:SF1">
    <property type="entry name" value="TRANSLOCATION AND ASSEMBLY MODULE SUBUNIT TAMB"/>
    <property type="match status" value="1"/>
</dbReference>
<evidence type="ECO:0000256" key="3">
    <source>
        <dbReference type="ARBA" id="ARBA00022989"/>
    </source>
</evidence>
<dbReference type="PATRIC" id="fig|344882.3.peg.1000"/>